<dbReference type="Proteomes" id="UP001190640">
    <property type="component" value="Chromosome 16"/>
</dbReference>
<keyword evidence="6" id="KW-0677">Repeat</keyword>
<organism evidence="16 17">
    <name type="scientific">Eublepharis macularius</name>
    <name type="common">Leopard gecko</name>
    <name type="synonym">Cyrtodactylus macularius</name>
    <dbReference type="NCBI Taxonomy" id="481883"/>
    <lineage>
        <taxon>Eukaryota</taxon>
        <taxon>Metazoa</taxon>
        <taxon>Chordata</taxon>
        <taxon>Craniata</taxon>
        <taxon>Vertebrata</taxon>
        <taxon>Euteleostomi</taxon>
        <taxon>Lepidosauria</taxon>
        <taxon>Squamata</taxon>
        <taxon>Bifurcata</taxon>
        <taxon>Gekkota</taxon>
        <taxon>Eublepharidae</taxon>
        <taxon>Eublepharinae</taxon>
        <taxon>Eublepharis</taxon>
    </lineage>
</organism>
<dbReference type="GO" id="GO:0009615">
    <property type="term" value="P:response to virus"/>
    <property type="evidence" value="ECO:0007669"/>
    <property type="project" value="TreeGrafter"/>
</dbReference>
<evidence type="ECO:0000256" key="6">
    <source>
        <dbReference type="ARBA" id="ARBA00022737"/>
    </source>
</evidence>
<evidence type="ECO:0000256" key="9">
    <source>
        <dbReference type="ARBA" id="ARBA00023242"/>
    </source>
</evidence>
<feature type="domain" description="PARP catalytic" evidence="15">
    <location>
        <begin position="544"/>
        <end position="746"/>
    </location>
</feature>
<accession>A0AA97LHF3</accession>
<keyword evidence="9" id="KW-0539">Nucleus</keyword>
<dbReference type="Pfam" id="PF25261">
    <property type="entry name" value="zf-CCCH_PARP12"/>
    <property type="match status" value="2"/>
</dbReference>
<dbReference type="InterPro" id="IPR012317">
    <property type="entry name" value="Poly(ADP-ribose)pol_cat_dom"/>
</dbReference>
<proteinExistence type="inferred from homology"/>
<evidence type="ECO:0000259" key="14">
    <source>
        <dbReference type="PROSITE" id="PS50918"/>
    </source>
</evidence>
<dbReference type="Pfam" id="PF18606">
    <property type="entry name" value="HTH_53"/>
    <property type="match status" value="1"/>
</dbReference>
<feature type="domain" description="WWE" evidence="14">
    <location>
        <begin position="428"/>
        <end position="515"/>
    </location>
</feature>
<evidence type="ECO:0000256" key="12">
    <source>
        <dbReference type="SAM" id="MobiDB-lite"/>
    </source>
</evidence>
<dbReference type="GO" id="GO:0003950">
    <property type="term" value="F:NAD+ poly-ADP-ribosyltransferase activity"/>
    <property type="evidence" value="ECO:0007669"/>
    <property type="project" value="InterPro"/>
</dbReference>
<dbReference type="SUPFAM" id="SSF56399">
    <property type="entry name" value="ADP-ribosylation"/>
    <property type="match status" value="1"/>
</dbReference>
<dbReference type="GO" id="GO:0008270">
    <property type="term" value="F:zinc ion binding"/>
    <property type="evidence" value="ECO:0007669"/>
    <property type="project" value="UniProtKB-KW"/>
</dbReference>
<evidence type="ECO:0000256" key="4">
    <source>
        <dbReference type="ARBA" id="ARBA00022553"/>
    </source>
</evidence>
<keyword evidence="16" id="KW-1185">Reference proteome</keyword>
<dbReference type="InterPro" id="IPR057602">
    <property type="entry name" value="Zfn-CCCH_PARP12"/>
</dbReference>
<evidence type="ECO:0000256" key="10">
    <source>
        <dbReference type="ARBA" id="ARBA00024347"/>
    </source>
</evidence>
<dbReference type="PROSITE" id="PS50918">
    <property type="entry name" value="WWE"/>
    <property type="match status" value="1"/>
</dbReference>
<dbReference type="PANTHER" id="PTHR45740">
    <property type="entry name" value="POLY [ADP-RIBOSE] POLYMERASE"/>
    <property type="match status" value="1"/>
</dbReference>
<evidence type="ECO:0000313" key="17">
    <source>
        <dbReference type="RefSeq" id="XP_054856293.1"/>
    </source>
</evidence>
<dbReference type="Pfam" id="PF00644">
    <property type="entry name" value="PARP"/>
    <property type="match status" value="1"/>
</dbReference>
<evidence type="ECO:0000259" key="13">
    <source>
        <dbReference type="PROSITE" id="PS50103"/>
    </source>
</evidence>
<evidence type="ECO:0000256" key="2">
    <source>
        <dbReference type="ARBA" id="ARBA00004496"/>
    </source>
</evidence>
<feature type="region of interest" description="Disordered" evidence="12">
    <location>
        <begin position="513"/>
        <end position="545"/>
    </location>
</feature>
<dbReference type="InterPro" id="IPR051712">
    <property type="entry name" value="ARTD-AVP"/>
</dbReference>
<dbReference type="Gene3D" id="3.90.228.10">
    <property type="match status" value="1"/>
</dbReference>
<dbReference type="GO" id="GO:0032481">
    <property type="term" value="P:positive regulation of type I interferon production"/>
    <property type="evidence" value="ECO:0007669"/>
    <property type="project" value="TreeGrafter"/>
</dbReference>
<dbReference type="InterPro" id="IPR037197">
    <property type="entry name" value="WWE_dom_sf"/>
</dbReference>
<gene>
    <name evidence="17" type="primary">LOC129343921</name>
</gene>
<feature type="region of interest" description="Disordered" evidence="12">
    <location>
        <begin position="278"/>
        <end position="311"/>
    </location>
</feature>
<evidence type="ECO:0000256" key="3">
    <source>
        <dbReference type="ARBA" id="ARBA00022490"/>
    </source>
</evidence>
<dbReference type="InterPro" id="IPR036388">
    <property type="entry name" value="WH-like_DNA-bd_sf"/>
</dbReference>
<keyword evidence="4" id="KW-0597">Phosphoprotein</keyword>
<evidence type="ECO:0000256" key="11">
    <source>
        <dbReference type="PROSITE-ProRule" id="PRU00723"/>
    </source>
</evidence>
<feature type="zinc finger region" description="C3H1-type" evidence="11">
    <location>
        <begin position="172"/>
        <end position="193"/>
    </location>
</feature>
<dbReference type="GO" id="GO:0003723">
    <property type="term" value="F:RNA binding"/>
    <property type="evidence" value="ECO:0007669"/>
    <property type="project" value="TreeGrafter"/>
</dbReference>
<keyword evidence="7 11" id="KW-0863">Zinc-finger</keyword>
<dbReference type="AlphaFoldDB" id="A0AA97LHF3"/>
<evidence type="ECO:0000256" key="1">
    <source>
        <dbReference type="ARBA" id="ARBA00004123"/>
    </source>
</evidence>
<dbReference type="InterPro" id="IPR000571">
    <property type="entry name" value="Znf_CCCH"/>
</dbReference>
<dbReference type="PROSITE" id="PS50103">
    <property type="entry name" value="ZF_C3H1"/>
    <property type="match status" value="1"/>
</dbReference>
<dbReference type="GO" id="GO:1990404">
    <property type="term" value="F:NAD+-protein mono-ADP-ribosyltransferase activity"/>
    <property type="evidence" value="ECO:0007669"/>
    <property type="project" value="TreeGrafter"/>
</dbReference>
<dbReference type="SUPFAM" id="SSF117839">
    <property type="entry name" value="WWE domain"/>
    <property type="match status" value="1"/>
</dbReference>
<reference evidence="17" key="1">
    <citation type="submission" date="2025-08" db="UniProtKB">
        <authorList>
            <consortium name="RefSeq"/>
        </authorList>
    </citation>
    <scope>IDENTIFICATION</scope>
    <source>
        <tissue evidence="17">Blood</tissue>
    </source>
</reference>
<evidence type="ECO:0000313" key="16">
    <source>
        <dbReference type="Proteomes" id="UP001190640"/>
    </source>
</evidence>
<dbReference type="GO" id="GO:0061014">
    <property type="term" value="P:positive regulation of mRNA catabolic process"/>
    <property type="evidence" value="ECO:0007669"/>
    <property type="project" value="TreeGrafter"/>
</dbReference>
<dbReference type="InterPro" id="IPR041360">
    <property type="entry name" value="ZAP_HTH"/>
</dbReference>
<evidence type="ECO:0000259" key="15">
    <source>
        <dbReference type="PROSITE" id="PS51059"/>
    </source>
</evidence>
<sequence>MADPAVCAFLTKVLCSQQGRLEWGQLPGHVAGLPEQQLRQILEEGAPERFLQAGGAGAAGAASSPAPARWVLAVSAVRLCPRMECGGGCERLHLCKLNLLGRCRVRSCKYSHDVFSETNRKVLKNHELSGLNEDELRVLLLQNDPFLLPDVCNFYNKGEGNCQQDNCNKLHVCRFFLRGKCRFLKCKRSHNLLQPNTLKLLLAGGVDDKMAWNIQTICDHKTAELARELGSQKVHPSNPTVSTHGEEKKHIVGIEGEHKSSPDQASLLHVFMDHLQQQRPATRDLKSRGVGQEFPVKSSRYGDQGSLTPMPRPEARVKQIQISGVKAAPPPPPPKSTQDEEKKKNNEICLFYVWQFCKRKNNCDMIHYHLPYRWQVYTGTNWNDLSQMEEIEKAYCDPTITSLLNPPINFKTMMSYTNPVRRQSTPSSVTKPAKFIFTTKWLWYWKNDLNQWVEYGQQDGQRQGSSLSSDDLENLFLSQPDGTFQFQAGSQQYEINFKDMIQRNLLYQTQREVQRRPKYVSPEDVKKKKGHQDQSPASIPEPKYPKEWDKSLLPVIGYKSIEVSKASSEYTTMEKLFQKTMNDYTIVSIKRIQNPSLWQVFQWQKEQMKKKKGGQDIEEKLLFHGTGWSNLEAICNDNFDWRICGTNGTVYGKGSYFARDAQYSHKYCQAEAKLKNMFVARVLVGDFVVGHATYNRPPAKSAGLTNCYDSCVDKMLDPSIFVIFEKYQIYPAYIISYTEEKKCVVA</sequence>
<dbReference type="RefSeq" id="XP_054856293.1">
    <property type="nucleotide sequence ID" value="XM_055000318.1"/>
</dbReference>
<keyword evidence="8 11" id="KW-0862">Zinc</keyword>
<dbReference type="GeneID" id="129343921"/>
<protein>
    <submittedName>
        <fullName evidence="17">Zinc finger CCCH-type antiviral protein 1-like isoform X1</fullName>
    </submittedName>
</protein>
<dbReference type="GO" id="GO:0005634">
    <property type="term" value="C:nucleus"/>
    <property type="evidence" value="ECO:0007669"/>
    <property type="project" value="UniProtKB-SubCell"/>
</dbReference>
<name>A0AA97LHF3_EUBMA</name>
<comment type="subcellular location">
    <subcellularLocation>
        <location evidence="2">Cytoplasm</location>
    </subcellularLocation>
    <subcellularLocation>
        <location evidence="1">Nucleus</location>
    </subcellularLocation>
</comment>
<dbReference type="InterPro" id="IPR004170">
    <property type="entry name" value="WWE_dom"/>
</dbReference>
<dbReference type="Gene3D" id="1.10.10.10">
    <property type="entry name" value="Winged helix-like DNA-binding domain superfamily/Winged helix DNA-binding domain"/>
    <property type="match status" value="1"/>
</dbReference>
<dbReference type="Pfam" id="PF23466">
    <property type="entry name" value="WWE_4"/>
    <property type="match status" value="1"/>
</dbReference>
<dbReference type="SMART" id="SM00356">
    <property type="entry name" value="ZnF_C3H1"/>
    <property type="match status" value="3"/>
</dbReference>
<evidence type="ECO:0000256" key="7">
    <source>
        <dbReference type="ARBA" id="ARBA00022771"/>
    </source>
</evidence>
<dbReference type="PROSITE" id="PS51059">
    <property type="entry name" value="PARP_CATALYTIC"/>
    <property type="match status" value="1"/>
</dbReference>
<dbReference type="Pfam" id="PF02825">
    <property type="entry name" value="WWE"/>
    <property type="match status" value="1"/>
</dbReference>
<keyword evidence="5 11" id="KW-0479">Metal-binding</keyword>
<dbReference type="CDD" id="cd01439">
    <property type="entry name" value="TCCD_inducible_PARP_like"/>
    <property type="match status" value="1"/>
</dbReference>
<dbReference type="GO" id="GO:0005737">
    <property type="term" value="C:cytoplasm"/>
    <property type="evidence" value="ECO:0007669"/>
    <property type="project" value="UniProtKB-SubCell"/>
</dbReference>
<evidence type="ECO:0000256" key="8">
    <source>
        <dbReference type="ARBA" id="ARBA00022833"/>
    </source>
</evidence>
<feature type="domain" description="C3H1-type" evidence="13">
    <location>
        <begin position="172"/>
        <end position="193"/>
    </location>
</feature>
<comment type="similarity">
    <text evidence="10">Belongs to the ARTD/PARP family.</text>
</comment>
<keyword evidence="3" id="KW-0963">Cytoplasm</keyword>
<dbReference type="Gene3D" id="3.30.720.50">
    <property type="match status" value="1"/>
</dbReference>
<dbReference type="PANTHER" id="PTHR45740:SF8">
    <property type="entry name" value="ZINC FINGER CCCH-TYPE ANTIVIRAL PROTEIN 1"/>
    <property type="match status" value="1"/>
</dbReference>
<evidence type="ECO:0000256" key="5">
    <source>
        <dbReference type="ARBA" id="ARBA00022723"/>
    </source>
</evidence>
<dbReference type="KEGG" id="emc:129343921"/>